<gene>
    <name evidence="5" type="ORF">E6K72_07250</name>
</gene>
<feature type="domain" description="Peptidase M16 N-terminal" evidence="3">
    <location>
        <begin position="18"/>
        <end position="163"/>
    </location>
</feature>
<comment type="caution">
    <text evidence="5">The sequence shown here is derived from an EMBL/GenBank/DDBJ whole genome shotgun (WGS) entry which is preliminary data.</text>
</comment>
<dbReference type="PANTHER" id="PTHR11851:SF49">
    <property type="entry name" value="MITOCHONDRIAL-PROCESSING PEPTIDASE SUBUNIT ALPHA"/>
    <property type="match status" value="1"/>
</dbReference>
<evidence type="ECO:0000256" key="1">
    <source>
        <dbReference type="ARBA" id="ARBA00007261"/>
    </source>
</evidence>
<dbReference type="EMBL" id="VBOS01000245">
    <property type="protein sequence ID" value="TMQ54824.1"/>
    <property type="molecule type" value="Genomic_DNA"/>
</dbReference>
<dbReference type="AlphaFoldDB" id="A0A538SU82"/>
<dbReference type="Proteomes" id="UP000317716">
    <property type="component" value="Unassembled WGS sequence"/>
</dbReference>
<dbReference type="InterPro" id="IPR011765">
    <property type="entry name" value="Pept_M16_N"/>
</dbReference>
<dbReference type="InterPro" id="IPR011249">
    <property type="entry name" value="Metalloenz_LuxS/M16"/>
</dbReference>
<feature type="domain" description="Peptidase M16 C-terminal" evidence="4">
    <location>
        <begin position="170"/>
        <end position="342"/>
    </location>
</feature>
<dbReference type="PROSITE" id="PS00143">
    <property type="entry name" value="INSULINASE"/>
    <property type="match status" value="1"/>
</dbReference>
<dbReference type="Gene3D" id="3.30.830.10">
    <property type="entry name" value="Metalloenzyme, LuxS/M16 peptidase-like"/>
    <property type="match status" value="2"/>
</dbReference>
<dbReference type="GO" id="GO:0004222">
    <property type="term" value="F:metalloendopeptidase activity"/>
    <property type="evidence" value="ECO:0007669"/>
    <property type="project" value="InterPro"/>
</dbReference>
<evidence type="ECO:0000313" key="6">
    <source>
        <dbReference type="Proteomes" id="UP000317716"/>
    </source>
</evidence>
<comment type="similarity">
    <text evidence="1 2">Belongs to the peptidase M16 family.</text>
</comment>
<dbReference type="InterPro" id="IPR007863">
    <property type="entry name" value="Peptidase_M16_C"/>
</dbReference>
<accession>A0A538SU82</accession>
<dbReference type="Pfam" id="PF00675">
    <property type="entry name" value="Peptidase_M16"/>
    <property type="match status" value="1"/>
</dbReference>
<dbReference type="InterPro" id="IPR001431">
    <property type="entry name" value="Pept_M16_Zn_BS"/>
</dbReference>
<sequence length="445" mass="49038">MGESTYCKSVLPSGITLVSEKVHGRKSLALGVWVRSGARDEPFERLGISHFIEHMMFKGTERRDARAIAESLESLGGHIDAFTAREQVCYFARALAEHVEPVVDVLSDIVCRSRFAPTEIEREKSVVREEIFACEDDPEDKIGELLAEQIWSGHALGRPILGTQETVESLDTDALRDYFRRRYRPENLMVAATGAVEHEGIFELVGRYFTPPDGEGLPLSGPPPPFTPSVRHESRPGIQQLYLSLGTRGMPYGDDRRFALVVLHTLLGGGMSSRLFQSVREEAGLAYSVYTAADFHRDSGMFSIHLGVSPERGREALARVRAELHAICAEGPSEAELEATRGQIRGGLLMSQESVSSRMYQLAHDELYHRRFVPLEEQVERILAVTREDVTEAARAYARPEHFALTALGPAKGAPLGESDWPIAGEAIGAAPPAVADGPRPESVR</sequence>
<evidence type="ECO:0000259" key="4">
    <source>
        <dbReference type="Pfam" id="PF05193"/>
    </source>
</evidence>
<reference evidence="5 6" key="1">
    <citation type="journal article" date="2019" name="Nat. Microbiol.">
        <title>Mediterranean grassland soil C-N compound turnover is dependent on rainfall and depth, and is mediated by genomically divergent microorganisms.</title>
        <authorList>
            <person name="Diamond S."/>
            <person name="Andeer P.F."/>
            <person name="Li Z."/>
            <person name="Crits-Christoph A."/>
            <person name="Burstein D."/>
            <person name="Anantharaman K."/>
            <person name="Lane K.R."/>
            <person name="Thomas B.C."/>
            <person name="Pan C."/>
            <person name="Northen T.R."/>
            <person name="Banfield J.F."/>
        </authorList>
    </citation>
    <scope>NUCLEOTIDE SEQUENCE [LARGE SCALE GENOMIC DNA]</scope>
    <source>
        <strain evidence="5">WS_2</strain>
    </source>
</reference>
<protein>
    <submittedName>
        <fullName evidence="5">Insulinase family protein</fullName>
    </submittedName>
</protein>
<dbReference type="GO" id="GO:0006508">
    <property type="term" value="P:proteolysis"/>
    <property type="evidence" value="ECO:0007669"/>
    <property type="project" value="InterPro"/>
</dbReference>
<dbReference type="Pfam" id="PF05193">
    <property type="entry name" value="Peptidase_M16_C"/>
    <property type="match status" value="1"/>
</dbReference>
<dbReference type="SUPFAM" id="SSF63411">
    <property type="entry name" value="LuxS/MPP-like metallohydrolase"/>
    <property type="match status" value="2"/>
</dbReference>
<evidence type="ECO:0000313" key="5">
    <source>
        <dbReference type="EMBL" id="TMQ54824.1"/>
    </source>
</evidence>
<evidence type="ECO:0000259" key="3">
    <source>
        <dbReference type="Pfam" id="PF00675"/>
    </source>
</evidence>
<evidence type="ECO:0000256" key="2">
    <source>
        <dbReference type="RuleBase" id="RU004447"/>
    </source>
</evidence>
<proteinExistence type="inferred from homology"/>
<dbReference type="PANTHER" id="PTHR11851">
    <property type="entry name" value="METALLOPROTEASE"/>
    <property type="match status" value="1"/>
</dbReference>
<name>A0A538SU82_UNCEI</name>
<organism evidence="5 6">
    <name type="scientific">Eiseniibacteriota bacterium</name>
    <dbReference type="NCBI Taxonomy" id="2212470"/>
    <lineage>
        <taxon>Bacteria</taxon>
        <taxon>Candidatus Eiseniibacteriota</taxon>
    </lineage>
</organism>
<dbReference type="InterPro" id="IPR050361">
    <property type="entry name" value="MPP/UQCRC_Complex"/>
</dbReference>
<dbReference type="GO" id="GO:0046872">
    <property type="term" value="F:metal ion binding"/>
    <property type="evidence" value="ECO:0007669"/>
    <property type="project" value="InterPro"/>
</dbReference>